<comment type="caution">
    <text evidence="2">The sequence shown here is derived from an EMBL/GenBank/DDBJ whole genome shotgun (WGS) entry which is preliminary data.</text>
</comment>
<name>A0A6A4KYI4_9ERIC</name>
<feature type="non-terminal residue" evidence="2">
    <location>
        <position position="1"/>
    </location>
</feature>
<gene>
    <name evidence="2" type="ORF">C3L33_20093</name>
</gene>
<evidence type="ECO:0000313" key="2">
    <source>
        <dbReference type="EMBL" id="KAE9448007.1"/>
    </source>
</evidence>
<dbReference type="Proteomes" id="UP000428333">
    <property type="component" value="Linkage Group LG12"/>
</dbReference>
<evidence type="ECO:0000256" key="1">
    <source>
        <dbReference type="SAM" id="Phobius"/>
    </source>
</evidence>
<dbReference type="AlphaFoldDB" id="A0A6A4KYI4"/>
<protein>
    <submittedName>
        <fullName evidence="2">Uncharacterized protein</fullName>
    </submittedName>
</protein>
<dbReference type="PANTHER" id="PTHR31170:SF25">
    <property type="entry name" value="BNAA09G04570D PROTEIN"/>
    <property type="match status" value="1"/>
</dbReference>
<proteinExistence type="predicted"/>
<sequence>MSRGDEDSENALKSHTSGIHNTITLGAQKTISLFSSACMCRVPENLRNQNSSAYTPHLISIGPYHQYGKTSMQHLKLYYTNNLFLRMTKGIVDQKESEKKEFEVLKECVKEMKKLVDDARKTYPENISLNEEMMVVDGCFILELLYKYYGLVKADGNKTIGGGDSGNSEVRKLRAIQQPHEGEGTSKSSEQEMADPIFDSILTENIIKHDLLLQENQIPFFALEKLFELTVEKIPNRPHNCSLTNYILSYFGDVMSPEGNSTNSGATTTSSSPNDCFLHVSGEGEQPAGKAIHYYHILHLLHENYLPRETLTAQKTKQKTKFCEFTLSASNLEYAGVQFKPLSGNNQFDVKFDEDEGLSWWCRRASFAIPALRIHDPTEPFLRNLIAFEQCVPGVSQHFTSYAFLMDMLINSEKDVQVLKDAKVMYCYLGADEDISNLFNKLCKEVVVEDFYFANTCSRAFKYSEYGWSKILAYWKRTYFASPWAFIGFCLAFIAFGISVAQLVHSYH</sequence>
<dbReference type="Pfam" id="PF03140">
    <property type="entry name" value="DUF247"/>
    <property type="match status" value="1"/>
</dbReference>
<keyword evidence="3" id="KW-1185">Reference proteome</keyword>
<dbReference type="OrthoDB" id="591587at2759"/>
<accession>A0A6A4KYI4</accession>
<keyword evidence="1" id="KW-0812">Transmembrane</keyword>
<reference evidence="2 3" key="1">
    <citation type="journal article" date="2019" name="Genome Biol. Evol.">
        <title>The Rhododendron genome and chromosomal organization provide insight into shared whole-genome duplications across the heath family (Ericaceae).</title>
        <authorList>
            <person name="Soza V.L."/>
            <person name="Lindsley D."/>
            <person name="Waalkes A."/>
            <person name="Ramage E."/>
            <person name="Patwardhan R.P."/>
            <person name="Burton J.N."/>
            <person name="Adey A."/>
            <person name="Kumar A."/>
            <person name="Qiu R."/>
            <person name="Shendure J."/>
            <person name="Hall B."/>
        </authorList>
    </citation>
    <scope>NUCLEOTIDE SEQUENCE [LARGE SCALE GENOMIC DNA]</scope>
    <source>
        <strain evidence="2">RSF 1966-606</strain>
    </source>
</reference>
<evidence type="ECO:0000313" key="3">
    <source>
        <dbReference type="Proteomes" id="UP000428333"/>
    </source>
</evidence>
<dbReference type="PANTHER" id="PTHR31170">
    <property type="entry name" value="BNAC04G53230D PROTEIN"/>
    <property type="match status" value="1"/>
</dbReference>
<organism evidence="2 3">
    <name type="scientific">Rhododendron williamsianum</name>
    <dbReference type="NCBI Taxonomy" id="262921"/>
    <lineage>
        <taxon>Eukaryota</taxon>
        <taxon>Viridiplantae</taxon>
        <taxon>Streptophyta</taxon>
        <taxon>Embryophyta</taxon>
        <taxon>Tracheophyta</taxon>
        <taxon>Spermatophyta</taxon>
        <taxon>Magnoliopsida</taxon>
        <taxon>eudicotyledons</taxon>
        <taxon>Gunneridae</taxon>
        <taxon>Pentapetalae</taxon>
        <taxon>asterids</taxon>
        <taxon>Ericales</taxon>
        <taxon>Ericaceae</taxon>
        <taxon>Ericoideae</taxon>
        <taxon>Rhodoreae</taxon>
        <taxon>Rhododendron</taxon>
    </lineage>
</organism>
<keyword evidence="1" id="KW-0472">Membrane</keyword>
<dbReference type="EMBL" id="QEFC01003466">
    <property type="protein sequence ID" value="KAE9448007.1"/>
    <property type="molecule type" value="Genomic_DNA"/>
</dbReference>
<feature type="transmembrane region" description="Helical" evidence="1">
    <location>
        <begin position="484"/>
        <end position="504"/>
    </location>
</feature>
<dbReference type="InterPro" id="IPR004158">
    <property type="entry name" value="DUF247_pln"/>
</dbReference>
<keyword evidence="1" id="KW-1133">Transmembrane helix</keyword>